<evidence type="ECO:0000256" key="1">
    <source>
        <dbReference type="SAM" id="Phobius"/>
    </source>
</evidence>
<dbReference type="Proteomes" id="UP001596099">
    <property type="component" value="Unassembled WGS sequence"/>
</dbReference>
<evidence type="ECO:0000313" key="3">
    <source>
        <dbReference type="Proteomes" id="UP001596099"/>
    </source>
</evidence>
<reference evidence="2 3" key="1">
    <citation type="journal article" date="2019" name="Int. J. Syst. Evol. Microbiol.">
        <title>The Global Catalogue of Microorganisms (GCM) 10K type strain sequencing project: providing services to taxonomists for standard genome sequencing and annotation.</title>
        <authorList>
            <consortium name="The Broad Institute Genomics Platform"/>
            <consortium name="The Broad Institute Genome Sequencing Center for Infectious Disease"/>
            <person name="Wu L."/>
            <person name="Ma J."/>
        </authorList>
    </citation>
    <scope>NUCLEOTIDE SEQUENCE [LARGE SCALE GENOMIC DNA]</scope>
    <source>
        <strain evidence="2 3">CGMCC 1.12543</strain>
    </source>
</reference>
<dbReference type="RefSeq" id="WP_247414444.1">
    <property type="nucleotide sequence ID" value="NZ_JALLGW010000001.1"/>
</dbReference>
<keyword evidence="1" id="KW-0472">Membrane</keyword>
<comment type="caution">
    <text evidence="2">The sequence shown here is derived from an EMBL/GenBank/DDBJ whole genome shotgun (WGS) entry which is preliminary data.</text>
</comment>
<name>A0ABD5RM94_9EURY</name>
<feature type="transmembrane region" description="Helical" evidence="1">
    <location>
        <begin position="21"/>
        <end position="39"/>
    </location>
</feature>
<gene>
    <name evidence="2" type="ORF">ACFPYI_09430</name>
</gene>
<organism evidence="2 3">
    <name type="scientific">Halomarina salina</name>
    <dbReference type="NCBI Taxonomy" id="1872699"/>
    <lineage>
        <taxon>Archaea</taxon>
        <taxon>Methanobacteriati</taxon>
        <taxon>Methanobacteriota</taxon>
        <taxon>Stenosarchaea group</taxon>
        <taxon>Halobacteria</taxon>
        <taxon>Halobacteriales</taxon>
        <taxon>Natronomonadaceae</taxon>
        <taxon>Halomarina</taxon>
    </lineage>
</organism>
<protein>
    <submittedName>
        <fullName evidence="2">Uncharacterized protein</fullName>
    </submittedName>
</protein>
<evidence type="ECO:0000313" key="2">
    <source>
        <dbReference type="EMBL" id="MFC5971551.1"/>
    </source>
</evidence>
<keyword evidence="1" id="KW-1133">Transmembrane helix</keyword>
<dbReference type="EMBL" id="JBHSQH010000001">
    <property type="protein sequence ID" value="MFC5971551.1"/>
    <property type="molecule type" value="Genomic_DNA"/>
</dbReference>
<feature type="transmembrane region" description="Helical" evidence="1">
    <location>
        <begin position="45"/>
        <end position="67"/>
    </location>
</feature>
<keyword evidence="3" id="KW-1185">Reference proteome</keyword>
<keyword evidence="1" id="KW-0812">Transmembrane</keyword>
<sequence length="72" mass="7925">MADPSARDANRAALGDRLRNRLALAVVTLTAFVAFVLVPDQRLQYAAALVAFTVWMAWFVAAAVDWLSRADF</sequence>
<proteinExistence type="predicted"/>
<accession>A0ABD5RM94</accession>
<dbReference type="AlphaFoldDB" id="A0ABD5RM94"/>